<dbReference type="InterPro" id="IPR017452">
    <property type="entry name" value="GPCR_Rhodpsn_7TM"/>
</dbReference>
<feature type="transmembrane region" description="Helical" evidence="12">
    <location>
        <begin position="140"/>
        <end position="158"/>
    </location>
</feature>
<reference evidence="14" key="1">
    <citation type="thesis" date="2020" institute="ProQuest LLC" country="789 East Eisenhower Parkway, Ann Arbor, MI, USA">
        <title>Comparative Genomics and Chromosome Evolution.</title>
        <authorList>
            <person name="Mudd A.B."/>
        </authorList>
    </citation>
    <scope>NUCLEOTIDE SEQUENCE</scope>
    <source>
        <strain evidence="14">HN-11 Male</strain>
        <tissue evidence="14">Kidney and liver</tissue>
    </source>
</reference>
<evidence type="ECO:0000256" key="9">
    <source>
        <dbReference type="ARBA" id="ARBA00023170"/>
    </source>
</evidence>
<feature type="transmembrane region" description="Helical" evidence="12">
    <location>
        <begin position="237"/>
        <end position="259"/>
    </location>
</feature>
<evidence type="ECO:0000256" key="10">
    <source>
        <dbReference type="ARBA" id="ARBA00023224"/>
    </source>
</evidence>
<evidence type="ECO:0000256" key="11">
    <source>
        <dbReference type="RuleBase" id="RU000688"/>
    </source>
</evidence>
<feature type="transmembrane region" description="Helical" evidence="12">
    <location>
        <begin position="103"/>
        <end position="120"/>
    </location>
</feature>
<evidence type="ECO:0000256" key="6">
    <source>
        <dbReference type="ARBA" id="ARBA00022989"/>
    </source>
</evidence>
<keyword evidence="2 12" id="KW-1003">Cell membrane</keyword>
<evidence type="ECO:0000256" key="12">
    <source>
        <dbReference type="RuleBase" id="RU363047"/>
    </source>
</evidence>
<dbReference type="Gene3D" id="1.20.1070.10">
    <property type="entry name" value="Rhodopsin 7-helix transmembrane proteins"/>
    <property type="match status" value="1"/>
</dbReference>
<evidence type="ECO:0000313" key="15">
    <source>
        <dbReference type="Proteomes" id="UP000770717"/>
    </source>
</evidence>
<proteinExistence type="inferred from homology"/>
<dbReference type="SUPFAM" id="SSF81321">
    <property type="entry name" value="Family A G protein-coupled receptor-like"/>
    <property type="match status" value="1"/>
</dbReference>
<evidence type="ECO:0000313" key="14">
    <source>
        <dbReference type="EMBL" id="KAG9461554.1"/>
    </source>
</evidence>
<dbReference type="Pfam" id="PF13853">
    <property type="entry name" value="7tm_4"/>
    <property type="match status" value="1"/>
</dbReference>
<dbReference type="PROSITE" id="PS00237">
    <property type="entry name" value="G_PROTEIN_RECEP_F1_1"/>
    <property type="match status" value="1"/>
</dbReference>
<dbReference type="Proteomes" id="UP000770717">
    <property type="component" value="Unassembled WGS sequence"/>
</dbReference>
<name>A0A8J6BAZ5_ELECQ</name>
<evidence type="ECO:0000256" key="7">
    <source>
        <dbReference type="ARBA" id="ARBA00023040"/>
    </source>
</evidence>
<comment type="caution">
    <text evidence="14">The sequence shown here is derived from an EMBL/GenBank/DDBJ whole genome shotgun (WGS) entry which is preliminary data.</text>
</comment>
<evidence type="ECO:0000256" key="8">
    <source>
        <dbReference type="ARBA" id="ARBA00023136"/>
    </source>
</evidence>
<dbReference type="InterPro" id="IPR000725">
    <property type="entry name" value="Olfact_rcpt"/>
</dbReference>
<keyword evidence="6 12" id="KW-1133">Transmembrane helix</keyword>
<dbReference type="GO" id="GO:0005886">
    <property type="term" value="C:plasma membrane"/>
    <property type="evidence" value="ECO:0007669"/>
    <property type="project" value="UniProtKB-SubCell"/>
</dbReference>
<dbReference type="OrthoDB" id="5950740at2759"/>
<keyword evidence="15" id="KW-1185">Reference proteome</keyword>
<dbReference type="GO" id="GO:0004930">
    <property type="term" value="F:G protein-coupled receptor activity"/>
    <property type="evidence" value="ECO:0007669"/>
    <property type="project" value="UniProtKB-KW"/>
</dbReference>
<evidence type="ECO:0000256" key="5">
    <source>
        <dbReference type="ARBA" id="ARBA00022725"/>
    </source>
</evidence>
<keyword evidence="7 11" id="KW-0297">G-protein coupled receptor</keyword>
<dbReference type="AlphaFoldDB" id="A0A8J6BAZ5"/>
<evidence type="ECO:0000256" key="1">
    <source>
        <dbReference type="ARBA" id="ARBA00004651"/>
    </source>
</evidence>
<sequence length="309" mass="34844">MENPNQTIIEAFYFTGFSQDLLDCSLLFIIFFVIYILTILGNGFLIVTVIFSPQLHTPMYYFLCNLSFVDLCYSSCTVPKMLFDMFSKYRKISVIGCLTQMNIGLFLGGTECILLAVMAYDRYIAICFPLYYTVIMSWRVCRYITVIMWSGSFILSTVPTMSKPLVFCKEKTLNHFTCEVLALLDVACGDLSFYKITIVAVGTFTLLSSPAFIVGSYVCIIISILKISSVGGRSKAFSTCTSHLTVVLMFFGTSMTMYMAQAKRFSPNLKYFSLIYGVFTPVINPLIYSLRNNEVKEALQKILATGCRL</sequence>
<feature type="transmembrane region" description="Helical" evidence="12">
    <location>
        <begin position="271"/>
        <end position="290"/>
    </location>
</feature>
<accession>A0A8J6BAZ5</accession>
<dbReference type="PANTHER" id="PTHR26453">
    <property type="entry name" value="OLFACTORY RECEPTOR"/>
    <property type="match status" value="1"/>
</dbReference>
<evidence type="ECO:0000256" key="2">
    <source>
        <dbReference type="ARBA" id="ARBA00022475"/>
    </source>
</evidence>
<feature type="domain" description="G-protein coupled receptors family 1 profile" evidence="13">
    <location>
        <begin position="41"/>
        <end position="288"/>
    </location>
</feature>
<keyword evidence="9 11" id="KW-0675">Receptor</keyword>
<evidence type="ECO:0000256" key="3">
    <source>
        <dbReference type="ARBA" id="ARBA00022606"/>
    </source>
</evidence>
<comment type="similarity">
    <text evidence="11">Belongs to the G-protein coupled receptor 1 family.</text>
</comment>
<dbReference type="PRINTS" id="PR00245">
    <property type="entry name" value="OLFACTORYR"/>
</dbReference>
<evidence type="ECO:0000256" key="4">
    <source>
        <dbReference type="ARBA" id="ARBA00022692"/>
    </source>
</evidence>
<dbReference type="GO" id="GO:0004984">
    <property type="term" value="F:olfactory receptor activity"/>
    <property type="evidence" value="ECO:0007669"/>
    <property type="project" value="InterPro"/>
</dbReference>
<dbReference type="PROSITE" id="PS50262">
    <property type="entry name" value="G_PROTEIN_RECEP_F1_2"/>
    <property type="match status" value="1"/>
</dbReference>
<comment type="subcellular location">
    <subcellularLocation>
        <location evidence="1 12">Cell membrane</location>
        <topology evidence="1 12">Multi-pass membrane protein</topology>
    </subcellularLocation>
</comment>
<feature type="transmembrane region" description="Helical" evidence="12">
    <location>
        <begin position="59"/>
        <end position="83"/>
    </location>
</feature>
<gene>
    <name evidence="14" type="ORF">GDO78_016434</name>
</gene>
<protein>
    <recommendedName>
        <fullName evidence="12">Olfactory receptor</fullName>
    </recommendedName>
</protein>
<dbReference type="InterPro" id="IPR000276">
    <property type="entry name" value="GPCR_Rhodpsn"/>
</dbReference>
<dbReference type="EMBL" id="WNTK01019724">
    <property type="protein sequence ID" value="KAG9461554.1"/>
    <property type="molecule type" value="Genomic_DNA"/>
</dbReference>
<feature type="transmembrane region" description="Helical" evidence="12">
    <location>
        <begin position="196"/>
        <end position="225"/>
    </location>
</feature>
<keyword evidence="10 11" id="KW-0807">Transducer</keyword>
<keyword evidence="8 12" id="KW-0472">Membrane</keyword>
<keyword evidence="5 12" id="KW-0552">Olfaction</keyword>
<evidence type="ECO:0000259" key="13">
    <source>
        <dbReference type="PROSITE" id="PS50262"/>
    </source>
</evidence>
<keyword evidence="3 12" id="KW-0716">Sensory transduction</keyword>
<dbReference type="PRINTS" id="PR00237">
    <property type="entry name" value="GPCRRHODOPSN"/>
</dbReference>
<dbReference type="FunFam" id="1.20.1070.10:FF:000015">
    <property type="entry name" value="Olfactory receptor"/>
    <property type="match status" value="1"/>
</dbReference>
<feature type="transmembrane region" description="Helical" evidence="12">
    <location>
        <begin position="26"/>
        <end position="52"/>
    </location>
</feature>
<organism evidence="14 15">
    <name type="scientific">Eleutherodactylus coqui</name>
    <name type="common">Puerto Rican coqui</name>
    <dbReference type="NCBI Taxonomy" id="57060"/>
    <lineage>
        <taxon>Eukaryota</taxon>
        <taxon>Metazoa</taxon>
        <taxon>Chordata</taxon>
        <taxon>Craniata</taxon>
        <taxon>Vertebrata</taxon>
        <taxon>Euteleostomi</taxon>
        <taxon>Amphibia</taxon>
        <taxon>Batrachia</taxon>
        <taxon>Anura</taxon>
        <taxon>Neobatrachia</taxon>
        <taxon>Hyloidea</taxon>
        <taxon>Eleutherodactylidae</taxon>
        <taxon>Eleutherodactylinae</taxon>
        <taxon>Eleutherodactylus</taxon>
        <taxon>Eleutherodactylus</taxon>
    </lineage>
</organism>
<keyword evidence="4 11" id="KW-0812">Transmembrane</keyword>